<dbReference type="InterPro" id="IPR043502">
    <property type="entry name" value="DNA/RNA_pol_sf"/>
</dbReference>
<dbReference type="PANTHER" id="PTHR11439">
    <property type="entry name" value="GAG-POL-RELATED RETROTRANSPOSON"/>
    <property type="match status" value="1"/>
</dbReference>
<dbReference type="CDD" id="cd09272">
    <property type="entry name" value="RNase_HI_RT_Ty1"/>
    <property type="match status" value="1"/>
</dbReference>
<proteinExistence type="predicted"/>
<dbReference type="PANTHER" id="PTHR11439:SF511">
    <property type="match status" value="1"/>
</dbReference>
<gene>
    <name evidence="1" type="ORF">DH2020_035070</name>
</gene>
<dbReference type="EMBL" id="JABTTQ020001414">
    <property type="protein sequence ID" value="KAK6131183.1"/>
    <property type="molecule type" value="Genomic_DNA"/>
</dbReference>
<organism evidence="1 2">
    <name type="scientific">Rehmannia glutinosa</name>
    <name type="common">Chinese foxglove</name>
    <dbReference type="NCBI Taxonomy" id="99300"/>
    <lineage>
        <taxon>Eukaryota</taxon>
        <taxon>Viridiplantae</taxon>
        <taxon>Streptophyta</taxon>
        <taxon>Embryophyta</taxon>
        <taxon>Tracheophyta</taxon>
        <taxon>Spermatophyta</taxon>
        <taxon>Magnoliopsida</taxon>
        <taxon>eudicotyledons</taxon>
        <taxon>Gunneridae</taxon>
        <taxon>Pentapetalae</taxon>
        <taxon>asterids</taxon>
        <taxon>lamiids</taxon>
        <taxon>Lamiales</taxon>
        <taxon>Orobanchaceae</taxon>
        <taxon>Rehmannieae</taxon>
        <taxon>Rehmannia</taxon>
    </lineage>
</organism>
<protein>
    <submittedName>
        <fullName evidence="1">Uncharacterized protein</fullName>
    </submittedName>
</protein>
<accession>A0ABR0V7H4</accession>
<name>A0ABR0V7H4_REHGL</name>
<dbReference type="Proteomes" id="UP001318860">
    <property type="component" value="Unassembled WGS sequence"/>
</dbReference>
<evidence type="ECO:0000313" key="1">
    <source>
        <dbReference type="EMBL" id="KAK6131183.1"/>
    </source>
</evidence>
<comment type="caution">
    <text evidence="1">The sequence shown here is derived from an EMBL/GenBank/DDBJ whole genome shotgun (WGS) entry which is preliminary data.</text>
</comment>
<sequence length="253" mass="28447">MLDCKPVSTSFPQGLKLNSRDGIPYKDPEQYRRLVGRLFYLNFTRPDITYCVQQLSQYVNNPLHTHLEAATYVLRYLKGCPSQGLFYPAHSDFSLVAYSDADWASSGDTRRYLTGFYIFFGGGLVSRKTTKQHTVSRSSVEAEYSALGATVCELKWLSYIAVDLAVPISHHIPLYCDNQAALHIVVNPVFQERTKHLEIDCHLVRDQFKAGFISPHKVPSHSQLADLFTNALGVGLFGSLVSKLGLRDFLHVT</sequence>
<dbReference type="SUPFAM" id="SSF56672">
    <property type="entry name" value="DNA/RNA polymerases"/>
    <property type="match status" value="1"/>
</dbReference>
<keyword evidence="2" id="KW-1185">Reference proteome</keyword>
<evidence type="ECO:0000313" key="2">
    <source>
        <dbReference type="Proteomes" id="UP001318860"/>
    </source>
</evidence>
<reference evidence="1 2" key="1">
    <citation type="journal article" date="2021" name="Comput. Struct. Biotechnol. J.">
        <title>De novo genome assembly of the potent medicinal plant Rehmannia glutinosa using nanopore technology.</title>
        <authorList>
            <person name="Ma L."/>
            <person name="Dong C."/>
            <person name="Song C."/>
            <person name="Wang X."/>
            <person name="Zheng X."/>
            <person name="Niu Y."/>
            <person name="Chen S."/>
            <person name="Feng W."/>
        </authorList>
    </citation>
    <scope>NUCLEOTIDE SEQUENCE [LARGE SCALE GENOMIC DNA]</scope>
    <source>
        <strain evidence="1">DH-2019</strain>
    </source>
</reference>